<name>A0A0E9TZ98_ANGAN</name>
<protein>
    <submittedName>
        <fullName evidence="1">Uncharacterized protein</fullName>
    </submittedName>
</protein>
<dbReference type="EMBL" id="GBXM01049583">
    <property type="protein sequence ID" value="JAH58994.1"/>
    <property type="molecule type" value="Transcribed_RNA"/>
</dbReference>
<proteinExistence type="predicted"/>
<sequence>MPCRRNPEVGAVP</sequence>
<reference evidence="1" key="2">
    <citation type="journal article" date="2015" name="Fish Shellfish Immunol.">
        <title>Early steps in the European eel (Anguilla anguilla)-Vibrio vulnificus interaction in the gills: Role of the RtxA13 toxin.</title>
        <authorList>
            <person name="Callol A."/>
            <person name="Pajuelo D."/>
            <person name="Ebbesson L."/>
            <person name="Teles M."/>
            <person name="MacKenzie S."/>
            <person name="Amaro C."/>
        </authorList>
    </citation>
    <scope>NUCLEOTIDE SEQUENCE</scope>
</reference>
<organism evidence="1">
    <name type="scientific">Anguilla anguilla</name>
    <name type="common">European freshwater eel</name>
    <name type="synonym">Muraena anguilla</name>
    <dbReference type="NCBI Taxonomy" id="7936"/>
    <lineage>
        <taxon>Eukaryota</taxon>
        <taxon>Metazoa</taxon>
        <taxon>Chordata</taxon>
        <taxon>Craniata</taxon>
        <taxon>Vertebrata</taxon>
        <taxon>Euteleostomi</taxon>
        <taxon>Actinopterygii</taxon>
        <taxon>Neopterygii</taxon>
        <taxon>Teleostei</taxon>
        <taxon>Anguilliformes</taxon>
        <taxon>Anguillidae</taxon>
        <taxon>Anguilla</taxon>
    </lineage>
</organism>
<evidence type="ECO:0000313" key="1">
    <source>
        <dbReference type="EMBL" id="JAH58994.1"/>
    </source>
</evidence>
<accession>A0A0E9TZ98</accession>
<reference evidence="1" key="1">
    <citation type="submission" date="2014-11" db="EMBL/GenBank/DDBJ databases">
        <authorList>
            <person name="Amaro Gonzalez C."/>
        </authorList>
    </citation>
    <scope>NUCLEOTIDE SEQUENCE</scope>
</reference>